<evidence type="ECO:0000313" key="8">
    <source>
        <dbReference type="Proteomes" id="UP001230978"/>
    </source>
</evidence>
<keyword evidence="8" id="KW-1185">Reference proteome</keyword>
<evidence type="ECO:0000256" key="2">
    <source>
        <dbReference type="ARBA" id="ARBA00022475"/>
    </source>
</evidence>
<evidence type="ECO:0000256" key="4">
    <source>
        <dbReference type="ARBA" id="ARBA00022989"/>
    </source>
</evidence>
<dbReference type="Proteomes" id="UP001230978">
    <property type="component" value="Chromosome"/>
</dbReference>
<feature type="transmembrane region" description="Helical" evidence="6">
    <location>
        <begin position="44"/>
        <end position="64"/>
    </location>
</feature>
<feature type="transmembrane region" description="Helical" evidence="6">
    <location>
        <begin position="95"/>
        <end position="116"/>
    </location>
</feature>
<feature type="transmembrane region" description="Helical" evidence="6">
    <location>
        <begin position="12"/>
        <end position="32"/>
    </location>
</feature>
<evidence type="ECO:0000256" key="3">
    <source>
        <dbReference type="ARBA" id="ARBA00022692"/>
    </source>
</evidence>
<comment type="subcellular location">
    <subcellularLocation>
        <location evidence="1">Cell membrane</location>
        <topology evidence="1">Multi-pass membrane protein</topology>
    </subcellularLocation>
</comment>
<keyword evidence="4 6" id="KW-1133">Transmembrane helix</keyword>
<evidence type="ECO:0000256" key="1">
    <source>
        <dbReference type="ARBA" id="ARBA00004651"/>
    </source>
</evidence>
<accession>A0ABY8Q4P1</accession>
<evidence type="ECO:0000256" key="6">
    <source>
        <dbReference type="SAM" id="Phobius"/>
    </source>
</evidence>
<keyword evidence="3 6" id="KW-0812">Transmembrane</keyword>
<keyword evidence="5 6" id="KW-0472">Membrane</keyword>
<gene>
    <name evidence="7" type="ORF">QF092_14965</name>
</gene>
<evidence type="ECO:0000313" key="7">
    <source>
        <dbReference type="EMBL" id="WGV15551.1"/>
    </source>
</evidence>
<evidence type="ECO:0008006" key="9">
    <source>
        <dbReference type="Google" id="ProtNLM"/>
    </source>
</evidence>
<proteinExistence type="predicted"/>
<sequence>MEGLQSALADHGMLILFLLALIEGPLVVLAATALAQMGAADIRIVWAVAVLADLAGDMLLYAFGRCAPGLLPPRLRPQLVRQKAVALFRQRGSQLLLAAKLTHFAGLPTLISAGFGRMSLLPFLVWTLIGTVLKVSIIILIGWHFWRAIGAGDMTEAVTVLIVLCVCCALVFAVMQVRRWI</sequence>
<name>A0ABY8Q4P1_9RHOB</name>
<dbReference type="EMBL" id="CP124535">
    <property type="protein sequence ID" value="WGV15551.1"/>
    <property type="molecule type" value="Genomic_DNA"/>
</dbReference>
<dbReference type="PANTHER" id="PTHR42709:SF6">
    <property type="entry name" value="UNDECAPRENYL PHOSPHATE TRANSPORTER A"/>
    <property type="match status" value="1"/>
</dbReference>
<dbReference type="PANTHER" id="PTHR42709">
    <property type="entry name" value="ALKALINE PHOSPHATASE LIKE PROTEIN"/>
    <property type="match status" value="1"/>
</dbReference>
<keyword evidence="2" id="KW-1003">Cell membrane</keyword>
<protein>
    <recommendedName>
        <fullName evidence="9">DedA family protein</fullName>
    </recommendedName>
</protein>
<dbReference type="InterPro" id="IPR051311">
    <property type="entry name" value="DedA_domain"/>
</dbReference>
<organism evidence="7 8">
    <name type="scientific">Fuscovulum ytuae</name>
    <dbReference type="NCBI Taxonomy" id="3042299"/>
    <lineage>
        <taxon>Bacteria</taxon>
        <taxon>Pseudomonadati</taxon>
        <taxon>Pseudomonadota</taxon>
        <taxon>Alphaproteobacteria</taxon>
        <taxon>Rhodobacterales</taxon>
        <taxon>Paracoccaceae</taxon>
        <taxon>Fuscovulum</taxon>
    </lineage>
</organism>
<feature type="transmembrane region" description="Helical" evidence="6">
    <location>
        <begin position="123"/>
        <end position="146"/>
    </location>
</feature>
<dbReference type="RefSeq" id="WP_281465031.1">
    <property type="nucleotide sequence ID" value="NZ_CP124535.1"/>
</dbReference>
<reference evidence="7 8" key="1">
    <citation type="submission" date="2023-04" db="EMBL/GenBank/DDBJ databases">
        <title>YMD61, complete Genome.</title>
        <authorList>
            <person name="Zhang J."/>
        </authorList>
    </citation>
    <scope>NUCLEOTIDE SEQUENCE [LARGE SCALE GENOMIC DNA]</scope>
    <source>
        <strain evidence="7 8">YMD61</strain>
    </source>
</reference>
<feature type="transmembrane region" description="Helical" evidence="6">
    <location>
        <begin position="158"/>
        <end position="177"/>
    </location>
</feature>
<evidence type="ECO:0000256" key="5">
    <source>
        <dbReference type="ARBA" id="ARBA00023136"/>
    </source>
</evidence>